<feature type="signal peptide" evidence="1">
    <location>
        <begin position="1"/>
        <end position="20"/>
    </location>
</feature>
<dbReference type="PANTHER" id="PTHR31013">
    <property type="entry name" value="THAUMATIN FAMILY PROTEIN-RELATED"/>
    <property type="match status" value="1"/>
</dbReference>
<keyword evidence="3" id="KW-1185">Reference proteome</keyword>
<dbReference type="PANTHER" id="PTHR31013:SF2">
    <property type="entry name" value="THAUMATIN-LIKE PROTEIN"/>
    <property type="match status" value="1"/>
</dbReference>
<protein>
    <submittedName>
        <fullName evidence="2">Osmotin, thaumatin-like protein</fullName>
    </submittedName>
</protein>
<sequence>MSFRFTSVLALALAAVNVAGQSLSVVNECSESVFLFTQTSFGTISNDLTVAAGATQDMGISTNWDGAINVGEYLHHRRPTWNGERPCPRANLTFLLFPGQVTYDISLIYGYNVGMEISTGDTSCDAFACTISSGCLLLSCCSSAAACAGGALPASGGGCVDNAGPGPQSPFYYTTCPNAYAFPDNDGADGFTPADEVDFTCGNTAVTLTLCPGTTSDLPCQQVTEP</sequence>
<evidence type="ECO:0000313" key="2">
    <source>
        <dbReference type="EMBL" id="KAE9405074.1"/>
    </source>
</evidence>
<dbReference type="InterPro" id="IPR001938">
    <property type="entry name" value="Thaumatin"/>
</dbReference>
<accession>A0A6A4I8F5</accession>
<dbReference type="Gene3D" id="2.60.110.10">
    <property type="entry name" value="Thaumatin"/>
    <property type="match status" value="1"/>
</dbReference>
<feature type="chain" id="PRO_5025652632" evidence="1">
    <location>
        <begin position="21"/>
        <end position="226"/>
    </location>
</feature>
<dbReference type="Proteomes" id="UP000799118">
    <property type="component" value="Unassembled WGS sequence"/>
</dbReference>
<dbReference type="SUPFAM" id="SSF49870">
    <property type="entry name" value="Osmotin, thaumatin-like protein"/>
    <property type="match status" value="1"/>
</dbReference>
<dbReference type="InterPro" id="IPR037176">
    <property type="entry name" value="Osmotin/thaumatin-like_sf"/>
</dbReference>
<dbReference type="OrthoDB" id="2939430at2759"/>
<dbReference type="EMBL" id="ML769411">
    <property type="protein sequence ID" value="KAE9405074.1"/>
    <property type="molecule type" value="Genomic_DNA"/>
</dbReference>
<dbReference type="PROSITE" id="PS51367">
    <property type="entry name" value="THAUMATIN_2"/>
    <property type="match status" value="1"/>
</dbReference>
<reference evidence="2" key="1">
    <citation type="journal article" date="2019" name="Environ. Microbiol.">
        <title>Fungal ecological strategies reflected in gene transcription - a case study of two litter decomposers.</title>
        <authorList>
            <person name="Barbi F."/>
            <person name="Kohler A."/>
            <person name="Barry K."/>
            <person name="Baskaran P."/>
            <person name="Daum C."/>
            <person name="Fauchery L."/>
            <person name="Ihrmark K."/>
            <person name="Kuo A."/>
            <person name="LaButti K."/>
            <person name="Lipzen A."/>
            <person name="Morin E."/>
            <person name="Grigoriev I.V."/>
            <person name="Henrissat B."/>
            <person name="Lindahl B."/>
            <person name="Martin F."/>
        </authorList>
    </citation>
    <scope>NUCLEOTIDE SEQUENCE</scope>
    <source>
        <strain evidence="2">JB14</strain>
    </source>
</reference>
<evidence type="ECO:0000256" key="1">
    <source>
        <dbReference type="SAM" id="SignalP"/>
    </source>
</evidence>
<dbReference type="AlphaFoldDB" id="A0A6A4I8F5"/>
<proteinExistence type="predicted"/>
<gene>
    <name evidence="2" type="ORF">BT96DRAFT_955341</name>
</gene>
<keyword evidence="1" id="KW-0732">Signal</keyword>
<name>A0A6A4I8F5_9AGAR</name>
<evidence type="ECO:0000313" key="3">
    <source>
        <dbReference type="Proteomes" id="UP000799118"/>
    </source>
</evidence>
<organism evidence="2 3">
    <name type="scientific">Gymnopus androsaceus JB14</name>
    <dbReference type="NCBI Taxonomy" id="1447944"/>
    <lineage>
        <taxon>Eukaryota</taxon>
        <taxon>Fungi</taxon>
        <taxon>Dikarya</taxon>
        <taxon>Basidiomycota</taxon>
        <taxon>Agaricomycotina</taxon>
        <taxon>Agaricomycetes</taxon>
        <taxon>Agaricomycetidae</taxon>
        <taxon>Agaricales</taxon>
        <taxon>Marasmiineae</taxon>
        <taxon>Omphalotaceae</taxon>
        <taxon>Gymnopus</taxon>
    </lineage>
</organism>